<feature type="transmembrane region" description="Helical" evidence="2">
    <location>
        <begin position="24"/>
        <end position="44"/>
    </location>
</feature>
<evidence type="ECO:0000256" key="2">
    <source>
        <dbReference type="SAM" id="Phobius"/>
    </source>
</evidence>
<comment type="caution">
    <text evidence="3">The sequence shown here is derived from an EMBL/GenBank/DDBJ whole genome shotgun (WGS) entry which is preliminary data.</text>
</comment>
<keyword evidence="2" id="KW-0472">Membrane</keyword>
<feature type="transmembrane region" description="Helical" evidence="2">
    <location>
        <begin position="296"/>
        <end position="314"/>
    </location>
</feature>
<feature type="transmembrane region" description="Helical" evidence="2">
    <location>
        <begin position="145"/>
        <end position="163"/>
    </location>
</feature>
<accession>A0A409WEY4</accession>
<dbReference type="Proteomes" id="UP000284706">
    <property type="component" value="Unassembled WGS sequence"/>
</dbReference>
<feature type="transmembrane region" description="Helical" evidence="2">
    <location>
        <begin position="858"/>
        <end position="880"/>
    </location>
</feature>
<proteinExistence type="predicted"/>
<evidence type="ECO:0000256" key="1">
    <source>
        <dbReference type="SAM" id="MobiDB-lite"/>
    </source>
</evidence>
<dbReference type="AlphaFoldDB" id="A0A409WEY4"/>
<sequence length="1020" mass="111425">MSTNSSRSSLAAIAFKTEMWNSNLSQFLLGAYSVIYLGTLYIYLTTVSFKHRVVIGAMSLLYLICLSDAAIGWYFDGIMPVDVQGTEIVIPNSVPPRWHTLVAQTTYFSMAVIADVLMVGDLAGSGWSDAESLAKDMAFLRSRSLCVKVVFVVMVVFVSNDHLNPSLTQSEHLNALVGTIFLLSAATTLVTTVLIAYRIHSFFDIVIQSAVAYSAATAAFAIVSIVPNETSVAVFNARSYTACLYVFTAGAAPTIMVARVISSANTTFHASSTIRFDRTQVATDASVTDTSFKHRVVIGAMSLLYLSCLSNSILEWYLNGVRPIDIEGTHVVILDPVFPRWTTLFGQINFFSMAFIADVLMIWRCYNVWNCSVRSILLSSFLVVCESIIFIAMVAVASIEHLNPTPTQADHLNILVGTIYLLSAATTLVTTVSIAYRINNFCQEDLLNGSLSRYKHVVDILIQSAVVYSAASAVFAIVSIIPKGSSVALYNARNYTSTLYIFTAGAAPTIMVARVISSSNSTASESSGIQFPHTDVTTEPSHFHKIGIPSRSNDSSLREPSDLDTKHRVVISAMTLSYLICLADVVVGWYFFGITPIDIRGMGVAILDTSHPRWETLLEQGLFFSVAIMADLLLIWRCYNAWNCSIRHILLPVSLVLCEAATFMAMVIIACIDKFRPSPTQSILLNYLIGTIYLTSAGTILVTTLLISYRIHSFSKEDLSNGSLSRFKHVVDILVQSAGAYFAAAIAFAIASIIPNETSALVENARGYTAILYFFTAGTAPTVMVARVIYSTNSSTAPGLPDLSVVKFRRTHQLATDTAQLKNPADMTKFTVLYVTMVIVACFDKLNPSPSQSDLLNILAGAVYLISAATTLSTTVLISYRIHSFYKEDIFSGSRSRFKHIVEILVQSAVVYCLVSIAYGIVTVIPNETSLDVFVARNYTATFYFFTAGAAPTIMVARVISSANKINPMPLIPDTLPDIHFHRPQSTLDPMQLHTSISFAQRADSPRFKEGSSPQLSSKS</sequence>
<feature type="transmembrane region" description="Helical" evidence="2">
    <location>
        <begin position="942"/>
        <end position="960"/>
    </location>
</feature>
<feature type="transmembrane region" description="Helical" evidence="2">
    <location>
        <begin position="901"/>
        <end position="922"/>
    </location>
</feature>
<feature type="transmembrane region" description="Helical" evidence="2">
    <location>
        <begin position="649"/>
        <end position="672"/>
    </location>
</feature>
<organism evidence="3 4">
    <name type="scientific">Gymnopilus dilepis</name>
    <dbReference type="NCBI Taxonomy" id="231916"/>
    <lineage>
        <taxon>Eukaryota</taxon>
        <taxon>Fungi</taxon>
        <taxon>Dikarya</taxon>
        <taxon>Basidiomycota</taxon>
        <taxon>Agaricomycotina</taxon>
        <taxon>Agaricomycetes</taxon>
        <taxon>Agaricomycetidae</taxon>
        <taxon>Agaricales</taxon>
        <taxon>Agaricineae</taxon>
        <taxon>Hymenogastraceae</taxon>
        <taxon>Gymnopilus</taxon>
    </lineage>
</organism>
<feature type="transmembrane region" description="Helical" evidence="2">
    <location>
        <begin position="175"/>
        <end position="197"/>
    </location>
</feature>
<feature type="transmembrane region" description="Helical" evidence="2">
    <location>
        <begin position="239"/>
        <end position="261"/>
    </location>
</feature>
<feature type="transmembrane region" description="Helical" evidence="2">
    <location>
        <begin position="53"/>
        <end position="75"/>
    </location>
</feature>
<feature type="transmembrane region" description="Helical" evidence="2">
    <location>
        <begin position="457"/>
        <end position="478"/>
    </location>
</feature>
<dbReference type="InParanoid" id="A0A409WEY4"/>
<name>A0A409WEY4_9AGAR</name>
<keyword evidence="4" id="KW-1185">Reference proteome</keyword>
<protein>
    <submittedName>
        <fullName evidence="3">Uncharacterized protein</fullName>
    </submittedName>
</protein>
<feature type="transmembrane region" description="Helical" evidence="2">
    <location>
        <begin position="498"/>
        <end position="516"/>
    </location>
</feature>
<gene>
    <name evidence="3" type="ORF">CVT26_004529</name>
</gene>
<dbReference type="EMBL" id="NHYE01005094">
    <property type="protein sequence ID" value="PPQ77056.1"/>
    <property type="molecule type" value="Genomic_DNA"/>
</dbReference>
<feature type="transmembrane region" description="Helical" evidence="2">
    <location>
        <begin position="771"/>
        <end position="790"/>
    </location>
</feature>
<reference evidence="3 4" key="1">
    <citation type="journal article" date="2018" name="Evol. Lett.">
        <title>Horizontal gene cluster transfer increased hallucinogenic mushroom diversity.</title>
        <authorList>
            <person name="Reynolds H.T."/>
            <person name="Vijayakumar V."/>
            <person name="Gluck-Thaler E."/>
            <person name="Korotkin H.B."/>
            <person name="Matheny P.B."/>
            <person name="Slot J.C."/>
        </authorList>
    </citation>
    <scope>NUCLEOTIDE SEQUENCE [LARGE SCALE GENOMIC DNA]</scope>
    <source>
        <strain evidence="3 4">SRW20</strain>
    </source>
</reference>
<feature type="transmembrane region" description="Helical" evidence="2">
    <location>
        <begin position="411"/>
        <end position="436"/>
    </location>
</feature>
<feature type="region of interest" description="Disordered" evidence="1">
    <location>
        <begin position="522"/>
        <end position="541"/>
    </location>
</feature>
<feature type="transmembrane region" description="Helical" evidence="2">
    <location>
        <begin position="101"/>
        <end position="124"/>
    </location>
</feature>
<keyword evidence="2" id="KW-1133">Transmembrane helix</keyword>
<evidence type="ECO:0000313" key="3">
    <source>
        <dbReference type="EMBL" id="PPQ77056.1"/>
    </source>
</evidence>
<feature type="transmembrane region" description="Helical" evidence="2">
    <location>
        <begin position="375"/>
        <end position="399"/>
    </location>
</feature>
<keyword evidence="2" id="KW-0812">Transmembrane</keyword>
<feature type="transmembrane region" description="Helical" evidence="2">
    <location>
        <begin position="209"/>
        <end position="227"/>
    </location>
</feature>
<feature type="transmembrane region" description="Helical" evidence="2">
    <location>
        <begin position="730"/>
        <end position="751"/>
    </location>
</feature>
<evidence type="ECO:0000313" key="4">
    <source>
        <dbReference type="Proteomes" id="UP000284706"/>
    </source>
</evidence>
<feature type="transmembrane region" description="Helical" evidence="2">
    <location>
        <begin position="344"/>
        <end position="363"/>
    </location>
</feature>
<feature type="transmembrane region" description="Helical" evidence="2">
    <location>
        <begin position="684"/>
        <end position="709"/>
    </location>
</feature>
<feature type="transmembrane region" description="Helical" evidence="2">
    <location>
        <begin position="569"/>
        <end position="592"/>
    </location>
</feature>